<sequence length="134" mass="13738">MEDMLHRRLTLFATTSAAFALLLGGCASGAASPSSGGEQPAADVAGTWAGTGDKPASLTLAEDGSLDGTDGCNRTTGHYTLDGSQVSFDLDPTTLKACLGVTLSFTALDHGRVDGDSITLYTYDGTELTTLTRT</sequence>
<dbReference type="Gene3D" id="2.40.128.270">
    <property type="match status" value="1"/>
</dbReference>
<feature type="region of interest" description="Disordered" evidence="1">
    <location>
        <begin position="32"/>
        <end position="54"/>
    </location>
</feature>
<dbReference type="EMBL" id="CP020715">
    <property type="protein sequence ID" value="ARJ04245.1"/>
    <property type="molecule type" value="Genomic_DNA"/>
</dbReference>
<dbReference type="STRING" id="1619308.B5808_02640"/>
<feature type="chain" id="PRO_5038851171" description="DUF306 domain-containing protein" evidence="2">
    <location>
        <begin position="21"/>
        <end position="134"/>
    </location>
</feature>
<proteinExistence type="predicted"/>
<dbReference type="KEGG" id="cphy:B5808_02640"/>
<keyword evidence="5" id="KW-1185">Reference proteome</keyword>
<feature type="domain" description="DUF306" evidence="3">
    <location>
        <begin position="52"/>
        <end position="129"/>
    </location>
</feature>
<dbReference type="PROSITE" id="PS51257">
    <property type="entry name" value="PROKAR_LIPOPROTEIN"/>
    <property type="match status" value="1"/>
</dbReference>
<dbReference type="InterPro" id="IPR038670">
    <property type="entry name" value="HslJ-like_sf"/>
</dbReference>
<accession>A0A1X9LGA7</accession>
<evidence type="ECO:0000256" key="1">
    <source>
        <dbReference type="SAM" id="MobiDB-lite"/>
    </source>
</evidence>
<evidence type="ECO:0000313" key="5">
    <source>
        <dbReference type="Proteomes" id="UP000192775"/>
    </source>
</evidence>
<organism evidence="4 5">
    <name type="scientific">Cnuibacter physcomitrellae</name>
    <dbReference type="NCBI Taxonomy" id="1619308"/>
    <lineage>
        <taxon>Bacteria</taxon>
        <taxon>Bacillati</taxon>
        <taxon>Actinomycetota</taxon>
        <taxon>Actinomycetes</taxon>
        <taxon>Micrococcales</taxon>
        <taxon>Microbacteriaceae</taxon>
        <taxon>Cnuibacter</taxon>
    </lineage>
</organism>
<evidence type="ECO:0000259" key="3">
    <source>
        <dbReference type="Pfam" id="PF03724"/>
    </source>
</evidence>
<feature type="signal peptide" evidence="2">
    <location>
        <begin position="1"/>
        <end position="20"/>
    </location>
</feature>
<keyword evidence="2" id="KW-0732">Signal</keyword>
<name>A0A1X9LGA7_9MICO</name>
<protein>
    <recommendedName>
        <fullName evidence="3">DUF306 domain-containing protein</fullName>
    </recommendedName>
</protein>
<evidence type="ECO:0000256" key="2">
    <source>
        <dbReference type="SAM" id="SignalP"/>
    </source>
</evidence>
<dbReference type="Pfam" id="PF03724">
    <property type="entry name" value="META"/>
    <property type="match status" value="1"/>
</dbReference>
<dbReference type="Proteomes" id="UP000192775">
    <property type="component" value="Chromosome"/>
</dbReference>
<gene>
    <name evidence="4" type="ORF">B5808_02640</name>
</gene>
<reference evidence="4 5" key="1">
    <citation type="submission" date="2017-04" db="EMBL/GenBank/DDBJ databases">
        <authorList>
            <person name="Afonso C.L."/>
            <person name="Miller P.J."/>
            <person name="Scott M.A."/>
            <person name="Spackman E."/>
            <person name="Goraichik I."/>
            <person name="Dimitrov K.M."/>
            <person name="Suarez D.L."/>
            <person name="Swayne D.E."/>
        </authorList>
    </citation>
    <scope>NUCLEOTIDE SEQUENCE [LARGE SCALE GENOMIC DNA]</scope>
    <source>
        <strain evidence="5">XA(T)</strain>
    </source>
</reference>
<dbReference type="InterPro" id="IPR005184">
    <property type="entry name" value="DUF306_Meta_HslJ"/>
</dbReference>
<dbReference type="AlphaFoldDB" id="A0A1X9LGA7"/>
<evidence type="ECO:0000313" key="4">
    <source>
        <dbReference type="EMBL" id="ARJ04245.1"/>
    </source>
</evidence>